<feature type="region of interest" description="Disordered" evidence="1">
    <location>
        <begin position="60"/>
        <end position="82"/>
    </location>
</feature>
<proteinExistence type="predicted"/>
<evidence type="ECO:0000313" key="3">
    <source>
        <dbReference type="Proteomes" id="UP000186905"/>
    </source>
</evidence>
<dbReference type="AlphaFoldDB" id="A0A1Q9GL42"/>
<dbReference type="Proteomes" id="UP000186905">
    <property type="component" value="Unassembled WGS sequence"/>
</dbReference>
<sequence length="82" mass="8458">MGEFQGAADASSPADAALEVLYEQLAGVDCSQVELAPCDDLAKASLLVYELAGELPANIADKGPHGLKEIPTKGEPNGFTEV</sequence>
<evidence type="ECO:0000313" key="2">
    <source>
        <dbReference type="EMBL" id="OLQ75280.1"/>
    </source>
</evidence>
<organism evidence="2 3">
    <name type="scientific">Photobacterium proteolyticum</name>
    <dbReference type="NCBI Taxonomy" id="1903952"/>
    <lineage>
        <taxon>Bacteria</taxon>
        <taxon>Pseudomonadati</taxon>
        <taxon>Pseudomonadota</taxon>
        <taxon>Gammaproteobacteria</taxon>
        <taxon>Vibrionales</taxon>
        <taxon>Vibrionaceae</taxon>
        <taxon>Photobacterium</taxon>
    </lineage>
</organism>
<dbReference type="EMBL" id="MJIL01000076">
    <property type="protein sequence ID" value="OLQ75280.1"/>
    <property type="molecule type" value="Genomic_DNA"/>
</dbReference>
<name>A0A1Q9GL42_9GAMM</name>
<feature type="compositionally biased region" description="Basic and acidic residues" evidence="1">
    <location>
        <begin position="62"/>
        <end position="72"/>
    </location>
</feature>
<evidence type="ECO:0000256" key="1">
    <source>
        <dbReference type="SAM" id="MobiDB-lite"/>
    </source>
</evidence>
<protein>
    <submittedName>
        <fullName evidence="2">Uncharacterized protein</fullName>
    </submittedName>
</protein>
<gene>
    <name evidence="2" type="ORF">BIT28_10130</name>
</gene>
<keyword evidence="3" id="KW-1185">Reference proteome</keyword>
<comment type="caution">
    <text evidence="2">The sequence shown here is derived from an EMBL/GenBank/DDBJ whole genome shotgun (WGS) entry which is preliminary data.</text>
</comment>
<accession>A0A1Q9GL42</accession>
<reference evidence="2 3" key="1">
    <citation type="submission" date="2016-09" db="EMBL/GenBank/DDBJ databases">
        <title>Photobacterium proteolyticum sp. nov. a protease producing bacterium isolated from ocean sediments of Laizhou Bay.</title>
        <authorList>
            <person name="Li Y."/>
        </authorList>
    </citation>
    <scope>NUCLEOTIDE SEQUENCE [LARGE SCALE GENOMIC DNA]</scope>
    <source>
        <strain evidence="2 3">13-12</strain>
    </source>
</reference>